<dbReference type="Proteomes" id="UP000886501">
    <property type="component" value="Unassembled WGS sequence"/>
</dbReference>
<name>A0ACB6ZCB7_THEGA</name>
<accession>A0ACB6ZCB7</accession>
<reference evidence="1" key="2">
    <citation type="journal article" date="2020" name="Nat. Commun.">
        <title>Large-scale genome sequencing of mycorrhizal fungi provides insights into the early evolution of symbiotic traits.</title>
        <authorList>
            <person name="Miyauchi S."/>
            <person name="Kiss E."/>
            <person name="Kuo A."/>
            <person name="Drula E."/>
            <person name="Kohler A."/>
            <person name="Sanchez-Garcia M."/>
            <person name="Morin E."/>
            <person name="Andreopoulos B."/>
            <person name="Barry K.W."/>
            <person name="Bonito G."/>
            <person name="Buee M."/>
            <person name="Carver A."/>
            <person name="Chen C."/>
            <person name="Cichocki N."/>
            <person name="Clum A."/>
            <person name="Culley D."/>
            <person name="Crous P.W."/>
            <person name="Fauchery L."/>
            <person name="Girlanda M."/>
            <person name="Hayes R.D."/>
            <person name="Keri Z."/>
            <person name="LaButti K."/>
            <person name="Lipzen A."/>
            <person name="Lombard V."/>
            <person name="Magnuson J."/>
            <person name="Maillard F."/>
            <person name="Murat C."/>
            <person name="Nolan M."/>
            <person name="Ohm R.A."/>
            <person name="Pangilinan J."/>
            <person name="Pereira M.F."/>
            <person name="Perotto S."/>
            <person name="Peter M."/>
            <person name="Pfister S."/>
            <person name="Riley R."/>
            <person name="Sitrit Y."/>
            <person name="Stielow J.B."/>
            <person name="Szollosi G."/>
            <person name="Zifcakova L."/>
            <person name="Stursova M."/>
            <person name="Spatafora J.W."/>
            <person name="Tedersoo L."/>
            <person name="Vaario L.M."/>
            <person name="Yamada A."/>
            <person name="Yan M."/>
            <person name="Wang P."/>
            <person name="Xu J."/>
            <person name="Bruns T."/>
            <person name="Baldrian P."/>
            <person name="Vilgalys R."/>
            <person name="Dunand C."/>
            <person name="Henrissat B."/>
            <person name="Grigoriev I.V."/>
            <person name="Hibbett D."/>
            <person name="Nagy L.G."/>
            <person name="Martin F.M."/>
        </authorList>
    </citation>
    <scope>NUCLEOTIDE SEQUENCE</scope>
    <source>
        <strain evidence="1">P2</strain>
    </source>
</reference>
<evidence type="ECO:0000313" key="1">
    <source>
        <dbReference type="EMBL" id="KAF9647167.1"/>
    </source>
</evidence>
<evidence type="ECO:0000313" key="2">
    <source>
        <dbReference type="Proteomes" id="UP000886501"/>
    </source>
</evidence>
<keyword evidence="2" id="KW-1185">Reference proteome</keyword>
<reference evidence="1" key="1">
    <citation type="submission" date="2019-10" db="EMBL/GenBank/DDBJ databases">
        <authorList>
            <consortium name="DOE Joint Genome Institute"/>
            <person name="Kuo A."/>
            <person name="Miyauchi S."/>
            <person name="Kiss E."/>
            <person name="Drula E."/>
            <person name="Kohler A."/>
            <person name="Sanchez-Garcia M."/>
            <person name="Andreopoulos B."/>
            <person name="Barry K.W."/>
            <person name="Bonito G."/>
            <person name="Buee M."/>
            <person name="Carver A."/>
            <person name="Chen C."/>
            <person name="Cichocki N."/>
            <person name="Clum A."/>
            <person name="Culley D."/>
            <person name="Crous P.W."/>
            <person name="Fauchery L."/>
            <person name="Girlanda M."/>
            <person name="Hayes R."/>
            <person name="Keri Z."/>
            <person name="Labutti K."/>
            <person name="Lipzen A."/>
            <person name="Lombard V."/>
            <person name="Magnuson J."/>
            <person name="Maillard F."/>
            <person name="Morin E."/>
            <person name="Murat C."/>
            <person name="Nolan M."/>
            <person name="Ohm R."/>
            <person name="Pangilinan J."/>
            <person name="Pereira M."/>
            <person name="Perotto S."/>
            <person name="Peter M."/>
            <person name="Riley R."/>
            <person name="Sitrit Y."/>
            <person name="Stielow B."/>
            <person name="Szollosi G."/>
            <person name="Zifcakova L."/>
            <person name="Stursova M."/>
            <person name="Spatafora J.W."/>
            <person name="Tedersoo L."/>
            <person name="Vaario L.-M."/>
            <person name="Yamada A."/>
            <person name="Yan M."/>
            <person name="Wang P."/>
            <person name="Xu J."/>
            <person name="Bruns T."/>
            <person name="Baldrian P."/>
            <person name="Vilgalys R."/>
            <person name="Henrissat B."/>
            <person name="Grigoriev I.V."/>
            <person name="Hibbett D."/>
            <person name="Nagy L.G."/>
            <person name="Martin F.M."/>
        </authorList>
    </citation>
    <scope>NUCLEOTIDE SEQUENCE</scope>
    <source>
        <strain evidence="1">P2</strain>
    </source>
</reference>
<gene>
    <name evidence="1" type="ORF">BDM02DRAFT_3117545</name>
</gene>
<protein>
    <submittedName>
        <fullName evidence="1">Uncharacterized protein</fullName>
    </submittedName>
</protein>
<sequence length="124" mass="12813">MTTGGRSGQSLVSYLMSSGPLLGRLASRRLSTSLPAQVPPPSAYGNIFFQIPDSMAIGADRASFSTTTTIPCGSPRGFIPTAVPCDGVLTHPQTLNKSEAHHSSHIGPPSAYGGLIGGHRPLLT</sequence>
<dbReference type="EMBL" id="MU118040">
    <property type="protein sequence ID" value="KAF9647167.1"/>
    <property type="molecule type" value="Genomic_DNA"/>
</dbReference>
<organism evidence="1 2">
    <name type="scientific">Thelephora ganbajun</name>
    <name type="common">Ganba fungus</name>
    <dbReference type="NCBI Taxonomy" id="370292"/>
    <lineage>
        <taxon>Eukaryota</taxon>
        <taxon>Fungi</taxon>
        <taxon>Dikarya</taxon>
        <taxon>Basidiomycota</taxon>
        <taxon>Agaricomycotina</taxon>
        <taxon>Agaricomycetes</taxon>
        <taxon>Thelephorales</taxon>
        <taxon>Thelephoraceae</taxon>
        <taxon>Thelephora</taxon>
    </lineage>
</organism>
<proteinExistence type="predicted"/>
<comment type="caution">
    <text evidence="1">The sequence shown here is derived from an EMBL/GenBank/DDBJ whole genome shotgun (WGS) entry which is preliminary data.</text>
</comment>